<evidence type="ECO:0000256" key="5">
    <source>
        <dbReference type="ARBA" id="ARBA00022737"/>
    </source>
</evidence>
<dbReference type="Proteomes" id="UP000694565">
    <property type="component" value="Unplaced"/>
</dbReference>
<evidence type="ECO:0000256" key="2">
    <source>
        <dbReference type="ARBA" id="ARBA00004496"/>
    </source>
</evidence>
<keyword evidence="6" id="KW-0539">Nucleus</keyword>
<dbReference type="FunFam" id="2.30.30.560:FF:000002">
    <property type="entry name" value="Major vault protein-alpha"/>
    <property type="match status" value="1"/>
</dbReference>
<feature type="coiled-coil region" evidence="11">
    <location>
        <begin position="655"/>
        <end position="704"/>
    </location>
</feature>
<dbReference type="InterPro" id="IPR043023">
    <property type="entry name" value="MVP_rep_sf"/>
</dbReference>
<keyword evidence="7 10" id="KW-0687">Ribonucleoprotein</keyword>
<dbReference type="Gene3D" id="2.30.30.620">
    <property type="match status" value="1"/>
</dbReference>
<evidence type="ECO:0000256" key="4">
    <source>
        <dbReference type="ARBA" id="ARBA00022490"/>
    </source>
</evidence>
<feature type="domain" description="Major vault protein repeat" evidence="12">
    <location>
        <begin position="323"/>
        <end position="366"/>
    </location>
</feature>
<evidence type="ECO:0000259" key="14">
    <source>
        <dbReference type="Pfam" id="PF17794"/>
    </source>
</evidence>
<dbReference type="CDD" id="cd08825">
    <property type="entry name" value="MVP_shoulder"/>
    <property type="match status" value="1"/>
</dbReference>
<evidence type="ECO:0000256" key="10">
    <source>
        <dbReference type="PROSITE-ProRule" id="PRU00571"/>
    </source>
</evidence>
<dbReference type="Gene3D" id="3.30.479.30">
    <property type="entry name" value="Band 7 domain"/>
    <property type="match status" value="1"/>
</dbReference>
<organism evidence="17 18">
    <name type="scientific">Cyclopterus lumpus</name>
    <name type="common">Lumpsucker</name>
    <dbReference type="NCBI Taxonomy" id="8103"/>
    <lineage>
        <taxon>Eukaryota</taxon>
        <taxon>Metazoa</taxon>
        <taxon>Chordata</taxon>
        <taxon>Craniata</taxon>
        <taxon>Vertebrata</taxon>
        <taxon>Euteleostomi</taxon>
        <taxon>Actinopterygii</taxon>
        <taxon>Neopterygii</taxon>
        <taxon>Teleostei</taxon>
        <taxon>Neoteleostei</taxon>
        <taxon>Acanthomorphata</taxon>
        <taxon>Eupercaria</taxon>
        <taxon>Perciformes</taxon>
        <taxon>Cottioidei</taxon>
        <taxon>Cottales</taxon>
        <taxon>Cyclopteridae</taxon>
        <taxon>Cyclopterus</taxon>
    </lineage>
</organism>
<dbReference type="InterPro" id="IPR041136">
    <property type="entry name" value="Vault_4"/>
</dbReference>
<evidence type="ECO:0000256" key="7">
    <source>
        <dbReference type="ARBA" id="ARBA00023274"/>
    </source>
</evidence>
<dbReference type="PROSITE" id="PS51224">
    <property type="entry name" value="MVP"/>
    <property type="match status" value="6"/>
</dbReference>
<keyword evidence="4 10" id="KW-0963">Cytoplasm</keyword>
<protein>
    <recommendedName>
        <fullName evidence="3">Major vault protein</fullName>
    </recommendedName>
</protein>
<dbReference type="FunFam" id="3.30.479.30:FF:000010">
    <property type="entry name" value="major vault protein-like"/>
    <property type="match status" value="1"/>
</dbReference>
<dbReference type="InterPro" id="IPR040989">
    <property type="entry name" value="Vault_3"/>
</dbReference>
<feature type="repeat" description="MVP" evidence="10">
    <location>
        <begin position="55"/>
        <end position="115"/>
    </location>
</feature>
<feature type="domain" description="Major vault protein repeat" evidence="14">
    <location>
        <begin position="49"/>
        <end position="105"/>
    </location>
</feature>
<dbReference type="Pfam" id="PF17796">
    <property type="entry name" value="Vault_4"/>
    <property type="match status" value="1"/>
</dbReference>
<feature type="repeat" description="MVP" evidence="10">
    <location>
        <begin position="278"/>
        <end position="326"/>
    </location>
</feature>
<sequence>MSSASIIRIPPHHYIHVLDQNTNIARVEIGPLTYIRQDNERVLFPPVRMIMVPPRHYCVVVNPVARDDDQQVLFDQSGQAKLRHADLEIRLTRDPFPLYPGEEVQQVVTPLQIVYPDTALRLQALLDFEGAGGEKRIAGDEWLFEGPGTYIPRKEVAVLETIKATVIRENQAIRLRARKEGVDRGGVRRVTGEEWLVSKVGAYLPGAHEEVLDIVNAFILTDKKALHVRALRHFKDAGGRDRRTGEEWLVTLVDREAHIPSVAEEVVGVVDVTTLSSRQYCVILDPVGADGKPQLGQKRVVKGERSFFLQPGEDLESGIQDVYVLSEDEGLVLRAVEAAKRSRRSAVLRRPGDRWMLRGPLEYVPPAAVDVVLRRQAIPLDENEGIYVRDIKSGKVRAVIGHTYMLTQDEELWQKELPPNVEALLAANLDPLASRSERMQTGQALTRDKTRAVSYRVPHNAAVQVYDYREKKARVLFGPDMVMLGPDEQFTVLSLSGDKPKRANVIKAICLLLGPDFFTDIITIETADHARLQLQLSYNWHFDVKSPVDAVDAAALFSVPDFVGDSCKAVASRVRGAVASVQFDDFHKNSNRIICSAVFGFDEKLAVRQNLRFNQNHLMISSVDIQSVEPVDQRTRDSLQKSVQLAIEITTNSQEAAARHEAERLEQQARGKLERQRITDQAEAERARKELLELEALSAAVESTGAAKAEAQSRAEAARIQGEAAVNEAKLKAEAQTIEAEAELQRLVKAREQELSYKKQIDVLEVDKQKNLAHIESQRFSQLVESMGRDTLTEIARAGPELQVKMLQALGLKSTLITDGSSPINLFTTANGLLGSLSGQGQ</sequence>
<evidence type="ECO:0000256" key="11">
    <source>
        <dbReference type="SAM" id="Coils"/>
    </source>
</evidence>
<dbReference type="Gene3D" id="2.30.30.570">
    <property type="match status" value="2"/>
</dbReference>
<dbReference type="Gene3D" id="6.10.250.720">
    <property type="match status" value="1"/>
</dbReference>
<dbReference type="FunFam" id="2.30.30.620:FF:000002">
    <property type="entry name" value="Major vault protein"/>
    <property type="match status" value="1"/>
</dbReference>
<dbReference type="FunFam" id="2.30.30.560:FF:000001">
    <property type="entry name" value="major vault protein-like"/>
    <property type="match status" value="1"/>
</dbReference>
<dbReference type="InterPro" id="IPR039059">
    <property type="entry name" value="MVP"/>
</dbReference>
<dbReference type="Gene3D" id="2.30.30.550">
    <property type="entry name" value="Major Vault Protein repeat"/>
    <property type="match status" value="4"/>
</dbReference>
<dbReference type="Ensembl" id="ENSCLMT00005002071.1">
    <property type="protein sequence ID" value="ENSCLMP00005001970.1"/>
    <property type="gene ID" value="ENSCLMG00005000662.1"/>
</dbReference>
<dbReference type="Pfam" id="PF11978">
    <property type="entry name" value="MVP_shoulder"/>
    <property type="match status" value="1"/>
</dbReference>
<dbReference type="Gene3D" id="2.30.30.560">
    <property type="match status" value="2"/>
</dbReference>
<feature type="domain" description="Major vault protein repeat" evidence="16">
    <location>
        <begin position="377"/>
        <end position="435"/>
    </location>
</feature>
<dbReference type="Gene3D" id="6.20.380.10">
    <property type="match status" value="1"/>
</dbReference>
<dbReference type="InterPro" id="IPR041134">
    <property type="entry name" value="Vault_2"/>
</dbReference>
<evidence type="ECO:0000256" key="8">
    <source>
        <dbReference type="ARBA" id="ARBA00024814"/>
    </source>
</evidence>
<reference evidence="17" key="1">
    <citation type="submission" date="2025-08" db="UniProtKB">
        <authorList>
            <consortium name="Ensembl"/>
        </authorList>
    </citation>
    <scope>IDENTIFICATION</scope>
</reference>
<dbReference type="GeneTree" id="ENSGT00390000008969"/>
<dbReference type="FunFam" id="2.30.30.550:FF:000001">
    <property type="entry name" value="major vault protein-like"/>
    <property type="match status" value="3"/>
</dbReference>
<dbReference type="GO" id="GO:0005737">
    <property type="term" value="C:cytoplasm"/>
    <property type="evidence" value="ECO:0007669"/>
    <property type="project" value="UniProtKB-SubCell"/>
</dbReference>
<feature type="repeat" description="MVP" evidence="10">
    <location>
        <begin position="327"/>
        <end position="381"/>
    </location>
</feature>
<evidence type="ECO:0000313" key="18">
    <source>
        <dbReference type="Proteomes" id="UP000694565"/>
    </source>
</evidence>
<reference evidence="17" key="2">
    <citation type="submission" date="2025-09" db="UniProtKB">
        <authorList>
            <consortium name="Ensembl"/>
        </authorList>
    </citation>
    <scope>IDENTIFICATION</scope>
</reference>
<evidence type="ECO:0000259" key="12">
    <source>
        <dbReference type="Pfam" id="PF01505"/>
    </source>
</evidence>
<evidence type="ECO:0000256" key="9">
    <source>
        <dbReference type="ARBA" id="ARBA00025889"/>
    </source>
</evidence>
<dbReference type="InterPro" id="IPR036013">
    <property type="entry name" value="Band_7/SPFH_dom_sf"/>
</dbReference>
<comment type="subcellular location">
    <subcellularLocation>
        <location evidence="2 10">Cytoplasm</location>
    </subcellularLocation>
    <subcellularLocation>
        <location evidence="1">Nucleus</location>
    </subcellularLocation>
</comment>
<dbReference type="FunFam" id="2.30.30.570:FF:000002">
    <property type="entry name" value="Major vault protein-alpha"/>
    <property type="match status" value="1"/>
</dbReference>
<dbReference type="Pfam" id="PF17794">
    <property type="entry name" value="Vault_2"/>
    <property type="match status" value="2"/>
</dbReference>
<feature type="domain" description="Major vault protein repeat" evidence="12">
    <location>
        <begin position="218"/>
        <end position="260"/>
    </location>
</feature>
<feature type="domain" description="Major vault protein repeat" evidence="12">
    <location>
        <begin position="165"/>
        <end position="206"/>
    </location>
</feature>
<dbReference type="InterPro" id="IPR041139">
    <property type="entry name" value="MVP_rep_dom"/>
</dbReference>
<keyword evidence="11" id="KW-0175">Coiled coil</keyword>
<dbReference type="GO" id="GO:1990904">
    <property type="term" value="C:ribonucleoprotein complex"/>
    <property type="evidence" value="ECO:0007669"/>
    <property type="project" value="UniProtKB-UniRule"/>
</dbReference>
<feature type="domain" description="Major vault protein shoulder" evidence="13">
    <location>
        <begin position="514"/>
        <end position="632"/>
    </location>
</feature>
<feature type="repeat" description="MVP" evidence="10">
    <location>
        <begin position="222"/>
        <end position="276"/>
    </location>
</feature>
<dbReference type="FunFam" id="2.30.30.570:FF:000001">
    <property type="entry name" value="major vault protein-like"/>
    <property type="match status" value="1"/>
</dbReference>
<dbReference type="GO" id="GO:0005634">
    <property type="term" value="C:nucleus"/>
    <property type="evidence" value="ECO:0007669"/>
    <property type="project" value="UniProtKB-SubCell"/>
</dbReference>
<evidence type="ECO:0000256" key="3">
    <source>
        <dbReference type="ARBA" id="ARBA00018296"/>
    </source>
</evidence>
<evidence type="ECO:0000259" key="15">
    <source>
        <dbReference type="Pfam" id="PF17795"/>
    </source>
</evidence>
<evidence type="ECO:0000259" key="13">
    <source>
        <dbReference type="Pfam" id="PF11978"/>
    </source>
</evidence>
<dbReference type="InterPro" id="IPR043179">
    <property type="entry name" value="Vault_2_sf"/>
</dbReference>
<comment type="subunit">
    <text evidence="9">The vault ribonucleoprotein particle is a huge (400 A x 670 A) cage structure of 12.9 MDa. It consists of a dimer of half-vaults, with each half-vault comprising 39 identical major vault protein (MVP) chains, PARP4 and one or more vault RNAs (vRNAs).</text>
</comment>
<proteinExistence type="predicted"/>
<dbReference type="InterPro" id="IPR021870">
    <property type="entry name" value="MVP_shoulder"/>
</dbReference>
<feature type="domain" description="Major vault protein repeat" evidence="12">
    <location>
        <begin position="112"/>
        <end position="153"/>
    </location>
</feature>
<accession>A0A8C2WBI8</accession>
<dbReference type="PROSITE" id="PS50096">
    <property type="entry name" value="IQ"/>
    <property type="match status" value="1"/>
</dbReference>
<evidence type="ECO:0000313" key="17">
    <source>
        <dbReference type="Ensembl" id="ENSCLMP00005001970.1"/>
    </source>
</evidence>
<keyword evidence="5" id="KW-0677">Repeat</keyword>
<feature type="repeat" description="MVP" evidence="10">
    <location>
        <begin position="116"/>
        <end position="168"/>
    </location>
</feature>
<dbReference type="AlphaFoldDB" id="A0A8C2WBI8"/>
<keyword evidence="18" id="KW-1185">Reference proteome</keyword>
<evidence type="ECO:0000256" key="1">
    <source>
        <dbReference type="ARBA" id="ARBA00004123"/>
    </source>
</evidence>
<comment type="function">
    <text evidence="8">Required for normal vault structure. Vaults are multi-subunit structures that may act as scaffolds for proteins involved in signal transduction. Vaults may also play a role in nucleo-cytoplasmic transport.</text>
</comment>
<evidence type="ECO:0000256" key="6">
    <source>
        <dbReference type="ARBA" id="ARBA00023242"/>
    </source>
</evidence>
<dbReference type="Pfam" id="PF01505">
    <property type="entry name" value="Vault"/>
    <property type="match status" value="4"/>
</dbReference>
<dbReference type="InterPro" id="IPR002499">
    <property type="entry name" value="Vault_N"/>
</dbReference>
<dbReference type="Pfam" id="PF17795">
    <property type="entry name" value="Vault_3"/>
    <property type="match status" value="1"/>
</dbReference>
<feature type="repeat" description="MVP" evidence="10">
    <location>
        <begin position="169"/>
        <end position="221"/>
    </location>
</feature>
<feature type="domain" description="Major vault protein repeat" evidence="14">
    <location>
        <begin position="273"/>
        <end position="319"/>
    </location>
</feature>
<dbReference type="PANTHER" id="PTHR14165:SF3">
    <property type="entry name" value="MAJOR VAULT PROTEIN"/>
    <property type="match status" value="1"/>
</dbReference>
<feature type="domain" description="Major vault protein repeat" evidence="15">
    <location>
        <begin position="453"/>
        <end position="513"/>
    </location>
</feature>
<name>A0A8C2WBI8_CYCLU</name>
<gene>
    <name evidence="17" type="primary">mvp</name>
</gene>
<evidence type="ECO:0000259" key="16">
    <source>
        <dbReference type="Pfam" id="PF17796"/>
    </source>
</evidence>
<dbReference type="PANTHER" id="PTHR14165">
    <property type="entry name" value="MAJOR VAULT PROTEIN"/>
    <property type="match status" value="1"/>
</dbReference>